<dbReference type="Proteomes" id="UP001295684">
    <property type="component" value="Unassembled WGS sequence"/>
</dbReference>
<accession>A0AAD1Y2N2</accession>
<name>A0AAD1Y2N2_EUPCR</name>
<comment type="caution">
    <text evidence="1">The sequence shown here is derived from an EMBL/GenBank/DDBJ whole genome shotgun (WGS) entry which is preliminary data.</text>
</comment>
<dbReference type="EMBL" id="CAMPGE010026572">
    <property type="protein sequence ID" value="CAI2384253.1"/>
    <property type="molecule type" value="Genomic_DNA"/>
</dbReference>
<dbReference type="InterPro" id="IPR016024">
    <property type="entry name" value="ARM-type_fold"/>
</dbReference>
<protein>
    <submittedName>
        <fullName evidence="1">Uncharacterized protein</fullName>
    </submittedName>
</protein>
<evidence type="ECO:0000313" key="2">
    <source>
        <dbReference type="Proteomes" id="UP001295684"/>
    </source>
</evidence>
<dbReference type="AlphaFoldDB" id="A0AAD1Y2N2"/>
<evidence type="ECO:0000313" key="1">
    <source>
        <dbReference type="EMBL" id="CAI2384253.1"/>
    </source>
</evidence>
<dbReference type="InterPro" id="IPR011989">
    <property type="entry name" value="ARM-like"/>
</dbReference>
<proteinExistence type="predicted"/>
<sequence length="503" mass="58355">MKKKFKKTEEQIMKDMQFIGIQEEHSSEEKFEHIVECFMSSPCEDKVAVCIRILCMFSFINKQLHSKSDTEEYSDKILIKLLPKFTEILEFSPAYLKYDTLTLLSYCTGRRESEFPIMFHTLLSKGDFLQSLIGLLRSELDLINVKMIQRVLRIITNLATDKDIINLLLSLDILEELPIPTEEMSLITEVRKEIAKSNIEIMELVTNNLDKKHIPQVIKTFPDILKSVGREFGEENDKIPNSDFEVEMRLIVAKIVNRVTSLCDTFIDLIFHHFTNVEETVISWMEDEVGCIAFQGISVAGNLSAYQGEIKDLGLRLVTNGLLNSISRFFRSDKLEKQYESYFTLSNVICESFEAAKSVINNQEILDMLLELLGTVSNEVALKELTSLICNILKNICENKYEWHKKCIRYLYENNLIGKYKEILEIPGLSLRCKCMTLYGLKLLFDLKKNMNQEYNFYAKAFIEIQGNELLEDLYNEEKNEGIKILMKVIIEDYFIKSCLESD</sequence>
<dbReference type="SUPFAM" id="SSF48371">
    <property type="entry name" value="ARM repeat"/>
    <property type="match status" value="1"/>
</dbReference>
<keyword evidence="2" id="KW-1185">Reference proteome</keyword>
<organism evidence="1 2">
    <name type="scientific">Euplotes crassus</name>
    <dbReference type="NCBI Taxonomy" id="5936"/>
    <lineage>
        <taxon>Eukaryota</taxon>
        <taxon>Sar</taxon>
        <taxon>Alveolata</taxon>
        <taxon>Ciliophora</taxon>
        <taxon>Intramacronucleata</taxon>
        <taxon>Spirotrichea</taxon>
        <taxon>Hypotrichia</taxon>
        <taxon>Euplotida</taxon>
        <taxon>Euplotidae</taxon>
        <taxon>Moneuplotes</taxon>
    </lineage>
</organism>
<gene>
    <name evidence="1" type="ORF">ECRASSUSDP1_LOCUS25776</name>
</gene>
<reference evidence="1" key="1">
    <citation type="submission" date="2023-07" db="EMBL/GenBank/DDBJ databases">
        <authorList>
            <consortium name="AG Swart"/>
            <person name="Singh M."/>
            <person name="Singh A."/>
            <person name="Seah K."/>
            <person name="Emmerich C."/>
        </authorList>
    </citation>
    <scope>NUCLEOTIDE SEQUENCE</scope>
    <source>
        <strain evidence="1">DP1</strain>
    </source>
</reference>
<dbReference type="Gene3D" id="1.25.10.10">
    <property type="entry name" value="Leucine-rich Repeat Variant"/>
    <property type="match status" value="1"/>
</dbReference>